<dbReference type="Pfam" id="PF04717">
    <property type="entry name" value="Phage_base_V"/>
    <property type="match status" value="1"/>
</dbReference>
<dbReference type="Gene3D" id="2.40.50.230">
    <property type="entry name" value="Gp5 N-terminal domain"/>
    <property type="match status" value="1"/>
</dbReference>
<feature type="domain" description="DUF2345" evidence="4">
    <location>
        <begin position="697"/>
        <end position="846"/>
    </location>
</feature>
<evidence type="ECO:0000256" key="2">
    <source>
        <dbReference type="SAM" id="MobiDB-lite"/>
    </source>
</evidence>
<dbReference type="eggNOG" id="COG3501">
    <property type="taxonomic scope" value="Bacteria"/>
</dbReference>
<evidence type="ECO:0000313" key="7">
    <source>
        <dbReference type="Proteomes" id="UP000010105"/>
    </source>
</evidence>
<protein>
    <submittedName>
        <fullName evidence="6">Type VI secretion system Vgr family protein</fullName>
    </submittedName>
</protein>
<dbReference type="InterPro" id="IPR017847">
    <property type="entry name" value="T6SS_RhsGE_Vgr_subset"/>
</dbReference>
<evidence type="ECO:0000259" key="4">
    <source>
        <dbReference type="Pfam" id="PF10106"/>
    </source>
</evidence>
<dbReference type="Pfam" id="PF05954">
    <property type="entry name" value="Phage_GPD"/>
    <property type="match status" value="1"/>
</dbReference>
<accession>K0DHI1</accession>
<dbReference type="Gene3D" id="2.30.110.50">
    <property type="match status" value="1"/>
</dbReference>
<dbReference type="Gene3D" id="4.10.220.110">
    <property type="match status" value="1"/>
</dbReference>
<feature type="compositionally biased region" description="Gly residues" evidence="2">
    <location>
        <begin position="688"/>
        <end position="699"/>
    </location>
</feature>
<dbReference type="Gene3D" id="3.55.50.10">
    <property type="entry name" value="Baseplate protein-like domains"/>
    <property type="match status" value="1"/>
</dbReference>
<dbReference type="PATRIC" id="fig|1229205.11.peg.7"/>
<dbReference type="Proteomes" id="UP000010105">
    <property type="component" value="Chromosome 1"/>
</dbReference>
<dbReference type="SUPFAM" id="SSF69349">
    <property type="entry name" value="Phage fibre proteins"/>
    <property type="match status" value="1"/>
</dbReference>
<dbReference type="NCBIfam" id="TIGR03361">
    <property type="entry name" value="VI_Rhs_Vgr"/>
    <property type="match status" value="1"/>
</dbReference>
<comment type="similarity">
    <text evidence="1">Belongs to the VgrG protein family.</text>
</comment>
<dbReference type="SUPFAM" id="SSF69255">
    <property type="entry name" value="gp5 N-terminal domain-like"/>
    <property type="match status" value="1"/>
</dbReference>
<dbReference type="HOGENOM" id="CLU_004121_1_0_4"/>
<dbReference type="InterPro" id="IPR018769">
    <property type="entry name" value="VgrG2_DUF2345"/>
</dbReference>
<dbReference type="Pfam" id="PF10106">
    <property type="entry name" value="DUF2345"/>
    <property type="match status" value="1"/>
</dbReference>
<feature type="region of interest" description="Disordered" evidence="2">
    <location>
        <begin position="680"/>
        <end position="699"/>
    </location>
</feature>
<dbReference type="STRING" id="1229205.BUPH_03921"/>
<gene>
    <name evidence="6" type="ORF">BUPH_03921</name>
</gene>
<dbReference type="eggNOG" id="COG4253">
    <property type="taxonomic scope" value="Bacteria"/>
</dbReference>
<dbReference type="InterPro" id="IPR028244">
    <property type="entry name" value="T6SS_Rhs_Vgr_dom"/>
</dbReference>
<dbReference type="NCBIfam" id="TIGR01646">
    <property type="entry name" value="vgr_GE"/>
    <property type="match status" value="1"/>
</dbReference>
<dbReference type="Pfam" id="PF13296">
    <property type="entry name" value="T6SS_Vgr"/>
    <property type="match status" value="1"/>
</dbReference>
<dbReference type="InterPro" id="IPR006533">
    <property type="entry name" value="T6SS_Vgr_RhsGE"/>
</dbReference>
<organism evidence="6 7">
    <name type="scientific">Paraburkholderia phenoliruptrix BR3459a</name>
    <dbReference type="NCBI Taxonomy" id="1229205"/>
    <lineage>
        <taxon>Bacteria</taxon>
        <taxon>Pseudomonadati</taxon>
        <taxon>Pseudomonadota</taxon>
        <taxon>Betaproteobacteria</taxon>
        <taxon>Burkholderiales</taxon>
        <taxon>Burkholderiaceae</taxon>
        <taxon>Paraburkholderia</taxon>
    </lineage>
</organism>
<reference evidence="6 7" key="1">
    <citation type="journal article" date="2012" name="J. Bacteriol.">
        <title>Complete Genome Sequence of Burkholderia phenoliruptrix BR3459a (CLA1), a Heat-Tolerant, Nitrogen-Fixing Symbiont of Mimosa flocculosa.</title>
        <authorList>
            <person name="de Oliveira Cunha C."/>
            <person name="Goda Zuleta L.F."/>
            <person name="Paula de Almeida L.G."/>
            <person name="Prioli Ciapina L."/>
            <person name="Lustrino Borges W."/>
            <person name="Pitard R.M."/>
            <person name="Baldani J.I."/>
            <person name="Straliotto R."/>
            <person name="de Faria S.M."/>
            <person name="Hungria M."/>
            <person name="Sousa Cavada B."/>
            <person name="Mercante F.M."/>
            <person name="Ribeiro de Vasconcelos A.T."/>
        </authorList>
    </citation>
    <scope>NUCLEOTIDE SEQUENCE [LARGE SCALE GENOMIC DNA]</scope>
    <source>
        <strain evidence="6 7">BR3459a</strain>
    </source>
</reference>
<evidence type="ECO:0000313" key="6">
    <source>
        <dbReference type="EMBL" id="AFT84160.1"/>
    </source>
</evidence>
<dbReference type="InterPro" id="IPR037026">
    <property type="entry name" value="Vgr_OB-fold_dom_sf"/>
</dbReference>
<evidence type="ECO:0000259" key="3">
    <source>
        <dbReference type="Pfam" id="PF04717"/>
    </source>
</evidence>
<feature type="domain" description="Gp5/Type VI secretion system Vgr protein OB-fold" evidence="3">
    <location>
        <begin position="464"/>
        <end position="531"/>
    </location>
</feature>
<proteinExistence type="inferred from homology"/>
<dbReference type="EMBL" id="CP003863">
    <property type="protein sequence ID" value="AFT84160.1"/>
    <property type="molecule type" value="Genomic_DNA"/>
</dbReference>
<dbReference type="KEGG" id="bpx:BUPH_03921"/>
<dbReference type="InterPro" id="IPR006531">
    <property type="entry name" value="Gp5/Vgr_OB"/>
</dbReference>
<name>K0DHI1_9BURK</name>
<sequence length="876" mass="95205">MIARGLLQKLSGKDFHHIIPGGNPQRSLKMTVNDWAAALGAGLDQSRRLLKLDTALGGNVLVPVRVVGTSRIGRNYDFTVDVASLKDSIELKSLIAKPVTLWTQQTDSSYLPRHGYVHTARFLGSDGSVQLYQLSFSSWLHFLKFRSDARIFQDKTAEDIIAAVFNEHPQSRGAYRFELGKQLPQRSFCVQYEDDWNFVHRIMETEGLFGYFEQAEDGKSHTLVITDDLYTVKALAPQDVSFYRAGAGSETDAIVQWGGARTLQSVSYTTRTFDYKNPTFSRELSTPTVDKQGDLPDQAEVYEYTGAYTYGDSARGDTLSKTRMEEWESRAKRFFATGSVRRADVGRWFQLEGATALASDSAENRQFAILALTWYIENNLPVSTGTQFRHSLQSQLAEARTYHAGSSDVFNVKDALGGEGFFLVEMETQRRTVPFRSPFEHRKPVMYMQTATVVGPNREEVFTDDLNRVKVLMHWDRENGGDEKASCWLRVMSPNAGGTLGGVFVPRVGHEVGIVYLDGDCDRPIVSGSLFNAQQTPQWHSNGLLSGYKSKEFQGTGYNQLVMDDSTGQNRAQLFSSTAQSYLHLGYLIDQQGNTRGNYLGTGFDLKTDSYGAVRASQGMYLSTYARVGTSSQPLDVKEAHQHLVDSGGVVERRSEVATGSQAEGLQDAQDTINDFAAATQSPRQANSGGGNTASGGTGEANGFAQPVMLLASPSGIGLSTQKSIQAAATEHVNIVSGASTHIAANKSLIASVGEKLSLFVQGAGMKLFAGKGKVELQAQSDNVEITADRTVKVVSTSDAVNVMADKEIKLMAGGATIRLAGGNIYVHAPGLVEIKGAQHSFQGPASENAAAQLPTTEACAQKFASASQTGAAIVD</sequence>
<dbReference type="AlphaFoldDB" id="K0DHI1"/>
<dbReference type="SUPFAM" id="SSF69279">
    <property type="entry name" value="Phage tail proteins"/>
    <property type="match status" value="2"/>
</dbReference>
<feature type="domain" description="Putative type VI secretion system Rhs element associated Vgr" evidence="5">
    <location>
        <begin position="551"/>
        <end position="649"/>
    </location>
</feature>
<evidence type="ECO:0000256" key="1">
    <source>
        <dbReference type="ARBA" id="ARBA00005558"/>
    </source>
</evidence>
<evidence type="ECO:0000259" key="5">
    <source>
        <dbReference type="Pfam" id="PF13296"/>
    </source>
</evidence>